<comment type="caution">
    <text evidence="2">The sequence shown here is derived from an EMBL/GenBank/DDBJ whole genome shotgun (WGS) entry which is preliminary data.</text>
</comment>
<dbReference type="Gramene" id="TVU29188">
    <property type="protein sequence ID" value="TVU29188"/>
    <property type="gene ID" value="EJB05_20745"/>
</dbReference>
<organism evidence="2 3">
    <name type="scientific">Eragrostis curvula</name>
    <name type="common">weeping love grass</name>
    <dbReference type="NCBI Taxonomy" id="38414"/>
    <lineage>
        <taxon>Eukaryota</taxon>
        <taxon>Viridiplantae</taxon>
        <taxon>Streptophyta</taxon>
        <taxon>Embryophyta</taxon>
        <taxon>Tracheophyta</taxon>
        <taxon>Spermatophyta</taxon>
        <taxon>Magnoliopsida</taxon>
        <taxon>Liliopsida</taxon>
        <taxon>Poales</taxon>
        <taxon>Poaceae</taxon>
        <taxon>PACMAD clade</taxon>
        <taxon>Chloridoideae</taxon>
        <taxon>Eragrostideae</taxon>
        <taxon>Eragrostidinae</taxon>
        <taxon>Eragrostis</taxon>
    </lineage>
</organism>
<feature type="non-terminal residue" evidence="2">
    <location>
        <position position="1"/>
    </location>
</feature>
<gene>
    <name evidence="2" type="ORF">EJB05_20745</name>
</gene>
<dbReference type="OrthoDB" id="610542at2759"/>
<protein>
    <submittedName>
        <fullName evidence="2">Uncharacterized protein</fullName>
    </submittedName>
</protein>
<keyword evidence="3" id="KW-1185">Reference proteome</keyword>
<evidence type="ECO:0000256" key="1">
    <source>
        <dbReference type="SAM" id="SignalP"/>
    </source>
</evidence>
<name>A0A5J9V131_9POAL</name>
<keyword evidence="1" id="KW-0732">Signal</keyword>
<dbReference type="EMBL" id="RWGY01000011">
    <property type="protein sequence ID" value="TVU29188.1"/>
    <property type="molecule type" value="Genomic_DNA"/>
</dbReference>
<accession>A0A5J9V131</accession>
<dbReference type="Proteomes" id="UP000324897">
    <property type="component" value="Chromosome 1"/>
</dbReference>
<evidence type="ECO:0000313" key="2">
    <source>
        <dbReference type="EMBL" id="TVU29188.1"/>
    </source>
</evidence>
<sequence>MAGAALNSFAVACLLALVVVAGAARTDPADPGMHATRPCHSNNGWSNHLCKDVCKASGFVAYDFRLPIATTGDEARCCCCPQNDMDACLEA</sequence>
<reference evidence="2 3" key="1">
    <citation type="journal article" date="2019" name="Sci. Rep.">
        <title>A high-quality genome of Eragrostis curvula grass provides insights into Poaceae evolution and supports new strategies to enhance forage quality.</title>
        <authorList>
            <person name="Carballo J."/>
            <person name="Santos B.A.C.M."/>
            <person name="Zappacosta D."/>
            <person name="Garbus I."/>
            <person name="Selva J.P."/>
            <person name="Gallo C.A."/>
            <person name="Diaz A."/>
            <person name="Albertini E."/>
            <person name="Caccamo M."/>
            <person name="Echenique V."/>
        </authorList>
    </citation>
    <scope>NUCLEOTIDE SEQUENCE [LARGE SCALE GENOMIC DNA]</scope>
    <source>
        <strain evidence="3">cv. Victoria</strain>
        <tissue evidence="2">Leaf</tissue>
    </source>
</reference>
<evidence type="ECO:0000313" key="3">
    <source>
        <dbReference type="Proteomes" id="UP000324897"/>
    </source>
</evidence>
<dbReference type="AlphaFoldDB" id="A0A5J9V131"/>
<proteinExistence type="predicted"/>
<feature type="chain" id="PRO_5023847613" evidence="1">
    <location>
        <begin position="24"/>
        <end position="91"/>
    </location>
</feature>
<feature type="signal peptide" evidence="1">
    <location>
        <begin position="1"/>
        <end position="23"/>
    </location>
</feature>